<dbReference type="GO" id="GO:0046930">
    <property type="term" value="C:pore complex"/>
    <property type="evidence" value="ECO:0007669"/>
    <property type="project" value="UniProtKB-KW"/>
</dbReference>
<dbReference type="Pfam" id="PF22461">
    <property type="entry name" value="SLBB_2"/>
    <property type="match status" value="1"/>
</dbReference>
<sequence>MKQLDCWPQKRHAVLLAMLLILFGFGATASAEYIIGADDALQIKVYGYEDLTTETRVSAEGRITFPLIGEVVLGGDSTFAAERKISRLLSEGGFIQNAQVSVTISEYKSQQIPVLGYVNKPGLYPLESQSTVIDAIAMAEGITPLGEERAIITRHRDGKTIKQEVDLHNTLENSETNALFPIEKGDVIYIPKAPVFYIYGEVQHPGAYRLEPNMTVAQALSLSGGLTLRGTLRGIVIERRDSSGKSETVEVQLTDVVLKDNVVVVDERLF</sequence>
<dbReference type="InterPro" id="IPR003715">
    <property type="entry name" value="Poly_export_N"/>
</dbReference>
<feature type="domain" description="Soluble ligand binding" evidence="16">
    <location>
        <begin position="195"/>
        <end position="249"/>
    </location>
</feature>
<gene>
    <name evidence="18" type="ORF">METHB2_710018</name>
</gene>
<evidence type="ECO:0000259" key="15">
    <source>
        <dbReference type="Pfam" id="PF02563"/>
    </source>
</evidence>
<dbReference type="Proteomes" id="UP000494216">
    <property type="component" value="Unassembled WGS sequence"/>
</dbReference>
<dbReference type="NCBIfam" id="TIGR03028">
    <property type="entry name" value="EpsE"/>
    <property type="match status" value="1"/>
</dbReference>
<keyword evidence="4" id="KW-1134">Transmembrane beta strand</keyword>
<evidence type="ECO:0000313" key="19">
    <source>
        <dbReference type="Proteomes" id="UP000494216"/>
    </source>
</evidence>
<keyword evidence="12" id="KW-0564">Palmitate</keyword>
<evidence type="ECO:0000256" key="9">
    <source>
        <dbReference type="ARBA" id="ARBA00023065"/>
    </source>
</evidence>
<dbReference type="InterPro" id="IPR049712">
    <property type="entry name" value="Poly_export"/>
</dbReference>
<dbReference type="RefSeq" id="WP_174627303.1">
    <property type="nucleotide sequence ID" value="NZ_CADCXN010000104.1"/>
</dbReference>
<dbReference type="EMBL" id="CADCXN010000104">
    <property type="protein sequence ID" value="CAA9892544.1"/>
    <property type="molecule type" value="Genomic_DNA"/>
</dbReference>
<evidence type="ECO:0000256" key="14">
    <source>
        <dbReference type="ARBA" id="ARBA00023288"/>
    </source>
</evidence>
<evidence type="ECO:0000256" key="10">
    <source>
        <dbReference type="ARBA" id="ARBA00023114"/>
    </source>
</evidence>
<evidence type="ECO:0000256" key="6">
    <source>
        <dbReference type="ARBA" id="ARBA00022692"/>
    </source>
</evidence>
<dbReference type="PANTHER" id="PTHR33619:SF3">
    <property type="entry name" value="POLYSACCHARIDE EXPORT PROTEIN GFCE-RELATED"/>
    <property type="match status" value="1"/>
</dbReference>
<keyword evidence="10" id="KW-0626">Porin</keyword>
<keyword evidence="8" id="KW-0625">Polysaccharide transport</keyword>
<dbReference type="GO" id="GO:0015288">
    <property type="term" value="F:porin activity"/>
    <property type="evidence" value="ECO:0007669"/>
    <property type="project" value="UniProtKB-KW"/>
</dbReference>
<dbReference type="Pfam" id="PF02563">
    <property type="entry name" value="Poly_export"/>
    <property type="match status" value="1"/>
</dbReference>
<keyword evidence="9" id="KW-0406">Ion transport</keyword>
<dbReference type="InterPro" id="IPR017478">
    <property type="entry name" value="Polysacc_export_EpsE"/>
</dbReference>
<comment type="subcellular location">
    <subcellularLocation>
        <location evidence="1">Cell outer membrane</location>
        <topology evidence="1">Multi-pass membrane protein</topology>
    </subcellularLocation>
</comment>
<evidence type="ECO:0000256" key="5">
    <source>
        <dbReference type="ARBA" id="ARBA00022597"/>
    </source>
</evidence>
<dbReference type="GO" id="GO:0006811">
    <property type="term" value="P:monoatomic ion transport"/>
    <property type="evidence" value="ECO:0007669"/>
    <property type="project" value="UniProtKB-KW"/>
</dbReference>
<evidence type="ECO:0000256" key="1">
    <source>
        <dbReference type="ARBA" id="ARBA00004571"/>
    </source>
</evidence>
<feature type="domain" description="SLBB" evidence="17">
    <location>
        <begin position="110"/>
        <end position="190"/>
    </location>
</feature>
<evidence type="ECO:0000256" key="2">
    <source>
        <dbReference type="ARBA" id="ARBA00009450"/>
    </source>
</evidence>
<evidence type="ECO:0000256" key="3">
    <source>
        <dbReference type="ARBA" id="ARBA00022448"/>
    </source>
</evidence>
<evidence type="ECO:0000256" key="12">
    <source>
        <dbReference type="ARBA" id="ARBA00023139"/>
    </source>
</evidence>
<comment type="caution">
    <text evidence="18">The sequence shown here is derived from an EMBL/GenBank/DDBJ whole genome shotgun (WGS) entry which is preliminary data.</text>
</comment>
<protein>
    <submittedName>
        <fullName evidence="18">Polysaccharide export outer membrane protein</fullName>
    </submittedName>
</protein>
<evidence type="ECO:0000256" key="8">
    <source>
        <dbReference type="ARBA" id="ARBA00023047"/>
    </source>
</evidence>
<proteinExistence type="inferred from homology"/>
<evidence type="ECO:0000259" key="16">
    <source>
        <dbReference type="Pfam" id="PF10531"/>
    </source>
</evidence>
<dbReference type="GO" id="GO:0015159">
    <property type="term" value="F:polysaccharide transmembrane transporter activity"/>
    <property type="evidence" value="ECO:0007669"/>
    <property type="project" value="InterPro"/>
</dbReference>
<keyword evidence="13" id="KW-0998">Cell outer membrane</keyword>
<accession>A0A8S0X391</accession>
<dbReference type="InterPro" id="IPR054765">
    <property type="entry name" value="SLBB_dom"/>
</dbReference>
<dbReference type="Gene3D" id="3.10.560.10">
    <property type="entry name" value="Outer membrane lipoprotein wza domain like"/>
    <property type="match status" value="2"/>
</dbReference>
<comment type="similarity">
    <text evidence="2">Belongs to the BexD/CtrA/VexA family.</text>
</comment>
<evidence type="ECO:0000256" key="7">
    <source>
        <dbReference type="ARBA" id="ARBA00022729"/>
    </source>
</evidence>
<feature type="domain" description="Polysaccharide export protein N-terminal" evidence="15">
    <location>
        <begin position="29"/>
        <end position="104"/>
    </location>
</feature>
<evidence type="ECO:0000313" key="18">
    <source>
        <dbReference type="EMBL" id="CAA9892544.1"/>
    </source>
</evidence>
<keyword evidence="6" id="KW-0812">Transmembrane</keyword>
<keyword evidence="11" id="KW-0472">Membrane</keyword>
<dbReference type="Pfam" id="PF10531">
    <property type="entry name" value="SLBB"/>
    <property type="match status" value="1"/>
</dbReference>
<evidence type="ECO:0000256" key="11">
    <source>
        <dbReference type="ARBA" id="ARBA00023136"/>
    </source>
</evidence>
<dbReference type="GO" id="GO:0009279">
    <property type="term" value="C:cell outer membrane"/>
    <property type="evidence" value="ECO:0007669"/>
    <property type="project" value="UniProtKB-SubCell"/>
</dbReference>
<dbReference type="InterPro" id="IPR019554">
    <property type="entry name" value="Soluble_ligand-bd"/>
</dbReference>
<reference evidence="18 19" key="1">
    <citation type="submission" date="2020-02" db="EMBL/GenBank/DDBJ databases">
        <authorList>
            <person name="Hogendoorn C."/>
        </authorList>
    </citation>
    <scope>NUCLEOTIDE SEQUENCE [LARGE SCALE GENOMIC DNA]</scope>
    <source>
        <strain evidence="18">METHB21</strain>
    </source>
</reference>
<keyword evidence="14" id="KW-0449">Lipoprotein</keyword>
<evidence type="ECO:0000256" key="13">
    <source>
        <dbReference type="ARBA" id="ARBA00023237"/>
    </source>
</evidence>
<keyword evidence="19" id="KW-1185">Reference proteome</keyword>
<organism evidence="18 19">
    <name type="scientific">Candidatus Methylobacter favarea</name>
    <dbReference type="NCBI Taxonomy" id="2707345"/>
    <lineage>
        <taxon>Bacteria</taxon>
        <taxon>Pseudomonadati</taxon>
        <taxon>Pseudomonadota</taxon>
        <taxon>Gammaproteobacteria</taxon>
        <taxon>Methylococcales</taxon>
        <taxon>Methylococcaceae</taxon>
        <taxon>Methylobacter</taxon>
    </lineage>
</organism>
<keyword evidence="5" id="KW-0762">Sugar transport</keyword>
<dbReference type="PANTHER" id="PTHR33619">
    <property type="entry name" value="POLYSACCHARIDE EXPORT PROTEIN GFCE-RELATED"/>
    <property type="match status" value="1"/>
</dbReference>
<name>A0A8S0X391_9GAMM</name>
<evidence type="ECO:0000259" key="17">
    <source>
        <dbReference type="Pfam" id="PF22461"/>
    </source>
</evidence>
<keyword evidence="7" id="KW-0732">Signal</keyword>
<dbReference type="AlphaFoldDB" id="A0A8S0X391"/>
<keyword evidence="3" id="KW-0813">Transport</keyword>
<evidence type="ECO:0000256" key="4">
    <source>
        <dbReference type="ARBA" id="ARBA00022452"/>
    </source>
</evidence>